<dbReference type="Proteomes" id="UP000597886">
    <property type="component" value="Unassembled WGS sequence"/>
</dbReference>
<comment type="caution">
    <text evidence="2">The sequence shown here is derived from an EMBL/GenBank/DDBJ whole genome shotgun (WGS) entry which is preliminary data.</text>
</comment>
<evidence type="ECO:0000313" key="3">
    <source>
        <dbReference type="Proteomes" id="UP000597886"/>
    </source>
</evidence>
<keyword evidence="1" id="KW-0175">Coiled coil</keyword>
<organism evidence="2 3">
    <name type="scientific">Ruegeria atlantica</name>
    <dbReference type="NCBI Taxonomy" id="81569"/>
    <lineage>
        <taxon>Bacteria</taxon>
        <taxon>Pseudomonadati</taxon>
        <taxon>Pseudomonadota</taxon>
        <taxon>Alphaproteobacteria</taxon>
        <taxon>Rhodobacterales</taxon>
        <taxon>Roseobacteraceae</taxon>
        <taxon>Ruegeria</taxon>
    </lineage>
</organism>
<feature type="coiled-coil region" evidence="1">
    <location>
        <begin position="66"/>
        <end position="93"/>
    </location>
</feature>
<name>A0AA91BTC7_9RHOB</name>
<accession>A0AA91BTC7</accession>
<proteinExistence type="predicted"/>
<dbReference type="AlphaFoldDB" id="A0AA91BTC7"/>
<evidence type="ECO:0000256" key="1">
    <source>
        <dbReference type="SAM" id="Coils"/>
    </source>
</evidence>
<sequence length="102" mass="11804">MNTHTKRLAITNLIYKVFTPDEFLGLPKWAKDSVTNAAERDYARSCGKSVAQPKRRKSRAQIIAKAKRITAEVEKKRNAKAQHEAEQRAYERTPHAYWGSRY</sequence>
<dbReference type="RefSeq" id="WP_171329388.1">
    <property type="nucleotide sequence ID" value="NZ_WVRA01000002.1"/>
</dbReference>
<dbReference type="EMBL" id="WVRA01000002">
    <property type="protein sequence ID" value="NOE18028.1"/>
    <property type="molecule type" value="Genomic_DNA"/>
</dbReference>
<evidence type="ECO:0000313" key="2">
    <source>
        <dbReference type="EMBL" id="NOE18028.1"/>
    </source>
</evidence>
<reference evidence="2" key="1">
    <citation type="submission" date="2019-12" db="EMBL/GenBank/DDBJ databases">
        <title>Ruegeria JWLKs population differentiation of coral mucus and skeleton niches.</title>
        <authorList>
            <person name="Luo D."/>
        </authorList>
    </citation>
    <scope>NUCLEOTIDE SEQUENCE</scope>
    <source>
        <strain evidence="2">HKCCD6181</strain>
    </source>
</reference>
<protein>
    <submittedName>
        <fullName evidence="2">Uncharacterized protein</fullName>
    </submittedName>
</protein>
<gene>
    <name evidence="2" type="ORF">GS634_07805</name>
</gene>